<comment type="subcellular location">
    <subcellularLocation>
        <location evidence="1 7">Membrane</location>
        <topology evidence="1 7">Multi-pass membrane protein</topology>
    </subcellularLocation>
</comment>
<evidence type="ECO:0000256" key="2">
    <source>
        <dbReference type="ARBA" id="ARBA00006148"/>
    </source>
</evidence>
<keyword evidence="9" id="KW-1185">Reference proteome</keyword>
<dbReference type="GO" id="GO:0015501">
    <property type="term" value="F:glutamate:sodium symporter activity"/>
    <property type="evidence" value="ECO:0007669"/>
    <property type="project" value="TreeGrafter"/>
</dbReference>
<keyword evidence="7" id="KW-0769">Symport</keyword>
<dbReference type="PANTHER" id="PTHR11958">
    <property type="entry name" value="SODIUM/DICARBOXYLATE SYMPORTER-RELATED"/>
    <property type="match status" value="1"/>
</dbReference>
<dbReference type="EMBL" id="JABDTM020025731">
    <property type="protein sequence ID" value="KAH0812885.1"/>
    <property type="molecule type" value="Genomic_DNA"/>
</dbReference>
<dbReference type="InterPro" id="IPR036458">
    <property type="entry name" value="Na:dicarbo_symporter_sf"/>
</dbReference>
<name>A0A8J6L9B6_TENMO</name>
<dbReference type="PANTHER" id="PTHR11958:SF63">
    <property type="entry name" value="AMINO ACID TRANSPORTER"/>
    <property type="match status" value="1"/>
</dbReference>
<dbReference type="AlphaFoldDB" id="A0A8J6L9B6"/>
<comment type="caution">
    <text evidence="8">The sequence shown here is derived from an EMBL/GenBank/DDBJ whole genome shotgun (WGS) entry which is preliminary data.</text>
</comment>
<keyword evidence="5 7" id="KW-1133">Transmembrane helix</keyword>
<dbReference type="GO" id="GO:0015175">
    <property type="term" value="F:neutral L-amino acid transmembrane transporter activity"/>
    <property type="evidence" value="ECO:0007669"/>
    <property type="project" value="TreeGrafter"/>
</dbReference>
<evidence type="ECO:0000256" key="6">
    <source>
        <dbReference type="ARBA" id="ARBA00023136"/>
    </source>
</evidence>
<evidence type="ECO:0000256" key="4">
    <source>
        <dbReference type="ARBA" id="ARBA00022692"/>
    </source>
</evidence>
<accession>A0A8J6L9B6</accession>
<dbReference type="SUPFAM" id="SSF118215">
    <property type="entry name" value="Proton glutamate symport protein"/>
    <property type="match status" value="1"/>
</dbReference>
<keyword evidence="4 7" id="KW-0812">Transmembrane</keyword>
<reference evidence="8" key="2">
    <citation type="submission" date="2021-08" db="EMBL/GenBank/DDBJ databases">
        <authorList>
            <person name="Eriksson T."/>
        </authorList>
    </citation>
    <scope>NUCLEOTIDE SEQUENCE</scope>
    <source>
        <strain evidence="8">Stoneville</strain>
        <tissue evidence="8">Whole head</tissue>
    </source>
</reference>
<dbReference type="InterPro" id="IPR001991">
    <property type="entry name" value="Na-dicarboxylate_symporter"/>
</dbReference>
<evidence type="ECO:0000256" key="5">
    <source>
        <dbReference type="ARBA" id="ARBA00022989"/>
    </source>
</evidence>
<dbReference type="Gene3D" id="1.10.3860.10">
    <property type="entry name" value="Sodium:dicarboxylate symporter"/>
    <property type="match status" value="1"/>
</dbReference>
<gene>
    <name evidence="8" type="ORF">GEV33_009906</name>
</gene>
<organism evidence="8 9">
    <name type="scientific">Tenebrio molitor</name>
    <name type="common">Yellow mealworm beetle</name>
    <dbReference type="NCBI Taxonomy" id="7067"/>
    <lineage>
        <taxon>Eukaryota</taxon>
        <taxon>Metazoa</taxon>
        <taxon>Ecdysozoa</taxon>
        <taxon>Arthropoda</taxon>
        <taxon>Hexapoda</taxon>
        <taxon>Insecta</taxon>
        <taxon>Pterygota</taxon>
        <taxon>Neoptera</taxon>
        <taxon>Endopterygota</taxon>
        <taxon>Coleoptera</taxon>
        <taxon>Polyphaga</taxon>
        <taxon>Cucujiformia</taxon>
        <taxon>Tenebrionidae</taxon>
        <taxon>Tenebrio</taxon>
    </lineage>
</organism>
<comment type="caution">
    <text evidence="7">Lacks conserved residue(s) required for the propagation of feature annotation.</text>
</comment>
<evidence type="ECO:0000256" key="1">
    <source>
        <dbReference type="ARBA" id="ARBA00004141"/>
    </source>
</evidence>
<evidence type="ECO:0000313" key="8">
    <source>
        <dbReference type="EMBL" id="KAH0812885.1"/>
    </source>
</evidence>
<keyword evidence="3 7" id="KW-0813">Transport</keyword>
<proteinExistence type="inferred from homology"/>
<evidence type="ECO:0000313" key="9">
    <source>
        <dbReference type="Proteomes" id="UP000719412"/>
    </source>
</evidence>
<reference evidence="8" key="1">
    <citation type="journal article" date="2020" name="J Insects Food Feed">
        <title>The yellow mealworm (Tenebrio molitor) genome: a resource for the emerging insects as food and feed industry.</title>
        <authorList>
            <person name="Eriksson T."/>
            <person name="Andere A."/>
            <person name="Kelstrup H."/>
            <person name="Emery V."/>
            <person name="Picard C."/>
        </authorList>
    </citation>
    <scope>NUCLEOTIDE SEQUENCE</scope>
    <source>
        <strain evidence="8">Stoneville</strain>
        <tissue evidence="8">Whole head</tissue>
    </source>
</reference>
<evidence type="ECO:0000256" key="3">
    <source>
        <dbReference type="ARBA" id="ARBA00022448"/>
    </source>
</evidence>
<dbReference type="Proteomes" id="UP000719412">
    <property type="component" value="Unassembled WGS sequence"/>
</dbReference>
<dbReference type="PRINTS" id="PR00173">
    <property type="entry name" value="EDTRNSPORT"/>
</dbReference>
<feature type="transmembrane region" description="Helical" evidence="7">
    <location>
        <begin position="53"/>
        <end position="78"/>
    </location>
</feature>
<dbReference type="InterPro" id="IPR050746">
    <property type="entry name" value="DAACS"/>
</dbReference>
<feature type="transmembrane region" description="Helical" evidence="7">
    <location>
        <begin position="12"/>
        <end position="33"/>
    </location>
</feature>
<sequence length="147" mass="16058">MAKWQSFIKNNMLTIMTVVGVLSGTAVGCILRSLSDQKWTPRETMYLMFPGEIFLRMLKSLIIPLLMASIISAVGGLDLSLSKRIALRSILYYATTTVCAVILGIILVITIKPGVGAEAAEKGGTSKEEEALKRKVLTQDTLLDLIR</sequence>
<keyword evidence="6 7" id="KW-0472">Membrane</keyword>
<feature type="transmembrane region" description="Helical" evidence="7">
    <location>
        <begin position="90"/>
        <end position="111"/>
    </location>
</feature>
<protein>
    <recommendedName>
        <fullName evidence="7">Amino acid transporter</fullName>
    </recommendedName>
</protein>
<dbReference type="GO" id="GO:0005886">
    <property type="term" value="C:plasma membrane"/>
    <property type="evidence" value="ECO:0007669"/>
    <property type="project" value="TreeGrafter"/>
</dbReference>
<comment type="similarity">
    <text evidence="2 7">Belongs to the dicarboxylate/amino acid:cation symporter (DAACS) (TC 2.A.23) family.</text>
</comment>
<dbReference type="GO" id="GO:0005313">
    <property type="term" value="F:L-glutamate transmembrane transporter activity"/>
    <property type="evidence" value="ECO:0007669"/>
    <property type="project" value="TreeGrafter"/>
</dbReference>
<dbReference type="PROSITE" id="PS51257">
    <property type="entry name" value="PROKAR_LIPOPROTEIN"/>
    <property type="match status" value="1"/>
</dbReference>
<dbReference type="Pfam" id="PF00375">
    <property type="entry name" value="SDF"/>
    <property type="match status" value="1"/>
</dbReference>
<evidence type="ECO:0000256" key="7">
    <source>
        <dbReference type="RuleBase" id="RU361216"/>
    </source>
</evidence>